<accession>A0A6N7EXF8</accession>
<dbReference type="AlphaFoldDB" id="A0A6N7EXF8"/>
<name>A0A6N7EXF8_9GAMM</name>
<keyword evidence="4" id="KW-1185">Reference proteome</keyword>
<dbReference type="RefSeq" id="WP_152809449.1">
    <property type="nucleotide sequence ID" value="NZ_WHNW01000003.1"/>
</dbReference>
<proteinExistence type="predicted"/>
<feature type="transmembrane region" description="Helical" evidence="2">
    <location>
        <begin position="133"/>
        <end position="152"/>
    </location>
</feature>
<feature type="transmembrane region" description="Helical" evidence="2">
    <location>
        <begin position="37"/>
        <end position="61"/>
    </location>
</feature>
<dbReference type="EMBL" id="WHNW01000003">
    <property type="protein sequence ID" value="MPV85817.1"/>
    <property type="molecule type" value="Genomic_DNA"/>
</dbReference>
<feature type="transmembrane region" description="Helical" evidence="2">
    <location>
        <begin position="158"/>
        <end position="180"/>
    </location>
</feature>
<dbReference type="InParanoid" id="A0A6N7EXF8"/>
<dbReference type="Proteomes" id="UP000471298">
    <property type="component" value="Unassembled WGS sequence"/>
</dbReference>
<organism evidence="3 4">
    <name type="scientific">Ostreibacterium oceani</name>
    <dbReference type="NCBI Taxonomy" id="2654998"/>
    <lineage>
        <taxon>Bacteria</taxon>
        <taxon>Pseudomonadati</taxon>
        <taxon>Pseudomonadota</taxon>
        <taxon>Gammaproteobacteria</taxon>
        <taxon>Cardiobacteriales</taxon>
        <taxon>Ostreibacteriaceae</taxon>
        <taxon>Ostreibacterium</taxon>
    </lineage>
</organism>
<evidence type="ECO:0000313" key="4">
    <source>
        <dbReference type="Proteomes" id="UP000471298"/>
    </source>
</evidence>
<keyword evidence="2" id="KW-1133">Transmembrane helix</keyword>
<gene>
    <name evidence="3" type="ORF">GCU85_03570</name>
</gene>
<reference evidence="3 4" key="1">
    <citation type="submission" date="2019-10" db="EMBL/GenBank/DDBJ databases">
        <title>Cardiobacteriales fam. a chemoheterotrophic member of the order Cardiobacteriales, and proposal of Cardiobacteriales fam. nov.</title>
        <authorList>
            <person name="Wang C."/>
        </authorList>
    </citation>
    <scope>NUCLEOTIDE SEQUENCE [LARGE SCALE GENOMIC DNA]</scope>
    <source>
        <strain evidence="3 4">ML27</strain>
    </source>
</reference>
<comment type="caution">
    <text evidence="3">The sequence shown here is derived from an EMBL/GenBank/DDBJ whole genome shotgun (WGS) entry which is preliminary data.</text>
</comment>
<keyword evidence="2" id="KW-0472">Membrane</keyword>
<evidence type="ECO:0000256" key="2">
    <source>
        <dbReference type="SAM" id="Phobius"/>
    </source>
</evidence>
<keyword evidence="2" id="KW-0812">Transmembrane</keyword>
<sequence>MQSDTKRLSTSQIETKQEALLSTEHKPKLTRPTKKQWFWALFGLLGLGFCFLVVWPEYWFALLILFKSVIKKLVFGVWHKLLTFFLSLSAAKAMNLAVKRFVIDHIVTKNMRHFIRPVMVPIRRIWRHWKKKTLLWLPAPLITSLVAFWLGIDKVLAILLQKSLIIAFFKWLWTLPFLLWRFINGRFIRPVLELIAVNWLFNRVLKRFPRLIAFFQPVTAALLRFFGVIDERIQKPTQKILDKSGQKVGERLHTIADKIEQRAKKSVKKMVDTDNNSSSNDR</sequence>
<feature type="compositionally biased region" description="Polar residues" evidence="1">
    <location>
        <begin position="273"/>
        <end position="282"/>
    </location>
</feature>
<feature type="region of interest" description="Disordered" evidence="1">
    <location>
        <begin position="263"/>
        <end position="282"/>
    </location>
</feature>
<evidence type="ECO:0000313" key="3">
    <source>
        <dbReference type="EMBL" id="MPV85817.1"/>
    </source>
</evidence>
<protein>
    <submittedName>
        <fullName evidence="3">Uncharacterized protein</fullName>
    </submittedName>
</protein>
<feature type="transmembrane region" description="Helical" evidence="2">
    <location>
        <begin position="73"/>
        <end position="91"/>
    </location>
</feature>
<evidence type="ECO:0000256" key="1">
    <source>
        <dbReference type="SAM" id="MobiDB-lite"/>
    </source>
</evidence>